<evidence type="ECO:0008006" key="5">
    <source>
        <dbReference type="Google" id="ProtNLM"/>
    </source>
</evidence>
<dbReference type="InterPro" id="IPR010415">
    <property type="entry name" value="LpxI_C"/>
</dbReference>
<dbReference type="Pfam" id="PF06230">
    <property type="entry name" value="LpxI_C"/>
    <property type="match status" value="1"/>
</dbReference>
<dbReference type="KEGG" id="rul:UC8_46620"/>
<proteinExistence type="predicted"/>
<evidence type="ECO:0000259" key="1">
    <source>
        <dbReference type="Pfam" id="PF06230"/>
    </source>
</evidence>
<dbReference type="Pfam" id="PF17930">
    <property type="entry name" value="LpxI_N"/>
    <property type="match status" value="1"/>
</dbReference>
<protein>
    <recommendedName>
        <fullName evidence="5">UDP-2,3-diacylglucosamine pyrophosphatase LpxI</fullName>
    </recommendedName>
</protein>
<dbReference type="PANTHER" id="PTHR39962">
    <property type="entry name" value="BLL4848 PROTEIN"/>
    <property type="match status" value="1"/>
</dbReference>
<dbReference type="Proteomes" id="UP000325286">
    <property type="component" value="Chromosome"/>
</dbReference>
<dbReference type="AlphaFoldDB" id="A0A5B9QXT3"/>
<feature type="domain" description="LpxI N-terminal" evidence="2">
    <location>
        <begin position="26"/>
        <end position="165"/>
    </location>
</feature>
<gene>
    <name evidence="3" type="ORF">UC8_46620</name>
</gene>
<evidence type="ECO:0000259" key="2">
    <source>
        <dbReference type="Pfam" id="PF17930"/>
    </source>
</evidence>
<sequence>MTVILGPPESVMQPSIGPDSCAAKTIGIIAGWGRFPVLVAEAAKRDGLRVVCVAIRDHADRRLEQVCDDVRWMGVAKFGGHIRYFRQHGVSQITMAGKLFKSQILFSGSVLWRHLPDYTCLRSLAPLLLSRQRDTRDDSLLTRITDTYLARGIDVCPATDIAPELLVKEGLLTRHSVKPAQQRDIEFGWQIAKQMGGLDIGQSITVKDGTVLAVEAVEGTDACIERTGTLCRKGGWTLVKVAKPNQDMRFDVPTIGPQTIERVRAAGGTAIAIEAEMTIVVDQQQVIQAAEAAGIAIVAVKRNAAQAAA</sequence>
<feature type="domain" description="LpxI C-terminal" evidence="1">
    <location>
        <begin position="168"/>
        <end position="298"/>
    </location>
</feature>
<dbReference type="Gene3D" id="3.40.140.80">
    <property type="match status" value="1"/>
</dbReference>
<dbReference type="Gene3D" id="3.40.50.20">
    <property type="match status" value="1"/>
</dbReference>
<keyword evidence="4" id="KW-1185">Reference proteome</keyword>
<dbReference type="EMBL" id="CP042914">
    <property type="protein sequence ID" value="QEG42620.1"/>
    <property type="molecule type" value="Genomic_DNA"/>
</dbReference>
<evidence type="ECO:0000313" key="3">
    <source>
        <dbReference type="EMBL" id="QEG42620.1"/>
    </source>
</evidence>
<organism evidence="3 4">
    <name type="scientific">Roseimaritima ulvae</name>
    <dbReference type="NCBI Taxonomy" id="980254"/>
    <lineage>
        <taxon>Bacteria</taxon>
        <taxon>Pseudomonadati</taxon>
        <taxon>Planctomycetota</taxon>
        <taxon>Planctomycetia</taxon>
        <taxon>Pirellulales</taxon>
        <taxon>Pirellulaceae</taxon>
        <taxon>Roseimaritima</taxon>
    </lineage>
</organism>
<reference evidence="3 4" key="1">
    <citation type="submission" date="2019-08" db="EMBL/GenBank/DDBJ databases">
        <title>Deep-cultivation of Planctomycetes and their phenomic and genomic characterization uncovers novel biology.</title>
        <authorList>
            <person name="Wiegand S."/>
            <person name="Jogler M."/>
            <person name="Boedeker C."/>
            <person name="Pinto D."/>
            <person name="Vollmers J."/>
            <person name="Rivas-Marin E."/>
            <person name="Kohn T."/>
            <person name="Peeters S.H."/>
            <person name="Heuer A."/>
            <person name="Rast P."/>
            <person name="Oberbeckmann S."/>
            <person name="Bunk B."/>
            <person name="Jeske O."/>
            <person name="Meyerdierks A."/>
            <person name="Storesund J.E."/>
            <person name="Kallscheuer N."/>
            <person name="Luecker S."/>
            <person name="Lage O.M."/>
            <person name="Pohl T."/>
            <person name="Merkel B.J."/>
            <person name="Hornburger P."/>
            <person name="Mueller R.-W."/>
            <person name="Bruemmer F."/>
            <person name="Labrenz M."/>
            <person name="Spormann A.M."/>
            <person name="Op den Camp H."/>
            <person name="Overmann J."/>
            <person name="Amann R."/>
            <person name="Jetten M.S.M."/>
            <person name="Mascher T."/>
            <person name="Medema M.H."/>
            <person name="Devos D.P."/>
            <person name="Kaster A.-K."/>
            <person name="Ovreas L."/>
            <person name="Rohde M."/>
            <person name="Galperin M.Y."/>
            <person name="Jogler C."/>
        </authorList>
    </citation>
    <scope>NUCLEOTIDE SEQUENCE [LARGE SCALE GENOMIC DNA]</scope>
    <source>
        <strain evidence="3 4">UC8</strain>
    </source>
</reference>
<dbReference type="InterPro" id="IPR043167">
    <property type="entry name" value="LpxI_C_sf"/>
</dbReference>
<dbReference type="InterPro" id="IPR041255">
    <property type="entry name" value="LpxI_N"/>
</dbReference>
<name>A0A5B9QXT3_9BACT</name>
<dbReference type="OrthoDB" id="9789836at2"/>
<dbReference type="InterPro" id="IPR053174">
    <property type="entry name" value="LpxI"/>
</dbReference>
<evidence type="ECO:0000313" key="4">
    <source>
        <dbReference type="Proteomes" id="UP000325286"/>
    </source>
</evidence>
<accession>A0A5B9QXT3</accession>
<dbReference type="PANTHER" id="PTHR39962:SF1">
    <property type="entry name" value="LPXI FAMILY PROTEIN"/>
    <property type="match status" value="1"/>
</dbReference>